<dbReference type="InterPro" id="IPR018958">
    <property type="entry name" value="Knr4/Smi1-like_dom"/>
</dbReference>
<reference evidence="3" key="1">
    <citation type="journal article" date="2019" name="Int. J. Syst. Evol. Microbiol.">
        <title>The Global Catalogue of Microorganisms (GCM) 10K type strain sequencing project: providing services to taxonomists for standard genome sequencing and annotation.</title>
        <authorList>
            <consortium name="The Broad Institute Genomics Platform"/>
            <consortium name="The Broad Institute Genome Sequencing Center for Infectious Disease"/>
            <person name="Wu L."/>
            <person name="Ma J."/>
        </authorList>
    </citation>
    <scope>NUCLEOTIDE SEQUENCE [LARGE SCALE GENOMIC DNA]</scope>
    <source>
        <strain evidence="3">KCTC 33522</strain>
    </source>
</reference>
<dbReference type="SMART" id="SM00860">
    <property type="entry name" value="SMI1_KNR4"/>
    <property type="match status" value="1"/>
</dbReference>
<evidence type="ECO:0000259" key="1">
    <source>
        <dbReference type="SMART" id="SM00860"/>
    </source>
</evidence>
<comment type="caution">
    <text evidence="2">The sequence shown here is derived from an EMBL/GenBank/DDBJ whole genome shotgun (WGS) entry which is preliminary data.</text>
</comment>
<name>A0ABW5Y192_9BACL</name>
<dbReference type="RefSeq" id="WP_380147914.1">
    <property type="nucleotide sequence ID" value="NZ_JBHUOR010000097.1"/>
</dbReference>
<organism evidence="2 3">
    <name type="scientific">Kurthia populi</name>
    <dbReference type="NCBI Taxonomy" id="1562132"/>
    <lineage>
        <taxon>Bacteria</taxon>
        <taxon>Bacillati</taxon>
        <taxon>Bacillota</taxon>
        <taxon>Bacilli</taxon>
        <taxon>Bacillales</taxon>
        <taxon>Caryophanaceae</taxon>
        <taxon>Kurthia</taxon>
    </lineage>
</organism>
<sequence>MINTKIFECDNDDLEYDFYESEVLTENVLKDVEEKFGIKLPETYIELMKAKNGGMISFQNNTYYFEYMNPHDGEHCRSSLNIFQLRGITLDKIGIGCTFEMIEEWEYPEDIVILLHEGHYCVCLDYRNYNGNNPPVSYIDLEVELDVIVADDFEELINNLTVDIDDDDEEYENDEEHIAYEEEVKIFDRNEFEGLFERYQDEIEIVDGIHYFLNSAGDSEWFIKQLKKAINSNHVFVVEETVHALIGILKKYKKTVFLHNVKKDIEEIAQVVYNSEEYDVNKYSIRLKSYIENYII</sequence>
<evidence type="ECO:0000313" key="3">
    <source>
        <dbReference type="Proteomes" id="UP001597568"/>
    </source>
</evidence>
<dbReference type="SUPFAM" id="SSF160631">
    <property type="entry name" value="SMI1/KNR4-like"/>
    <property type="match status" value="1"/>
</dbReference>
<dbReference type="Gene3D" id="3.40.1580.10">
    <property type="entry name" value="SMI1/KNR4-like"/>
    <property type="match status" value="1"/>
</dbReference>
<accession>A0ABW5Y192</accession>
<feature type="domain" description="Knr4/Smi1-like" evidence="1">
    <location>
        <begin position="23"/>
        <end position="159"/>
    </location>
</feature>
<protein>
    <submittedName>
        <fullName evidence="2">SMI1/KNR4 family protein</fullName>
    </submittedName>
</protein>
<proteinExistence type="predicted"/>
<dbReference type="EMBL" id="JBHUOR010000097">
    <property type="protein sequence ID" value="MFD2869082.1"/>
    <property type="molecule type" value="Genomic_DNA"/>
</dbReference>
<evidence type="ECO:0000313" key="2">
    <source>
        <dbReference type="EMBL" id="MFD2869082.1"/>
    </source>
</evidence>
<dbReference type="Pfam" id="PF09346">
    <property type="entry name" value="SMI1_KNR4"/>
    <property type="match status" value="1"/>
</dbReference>
<keyword evidence="3" id="KW-1185">Reference proteome</keyword>
<dbReference type="Proteomes" id="UP001597568">
    <property type="component" value="Unassembled WGS sequence"/>
</dbReference>
<gene>
    <name evidence="2" type="ORF">ACFSY7_11315</name>
</gene>
<dbReference type="InterPro" id="IPR037883">
    <property type="entry name" value="Knr4/Smi1-like_sf"/>
</dbReference>